<dbReference type="RefSeq" id="WP_244747759.1">
    <property type="nucleotide sequence ID" value="NZ_CP095071.1"/>
</dbReference>
<dbReference type="EMBL" id="CP095071">
    <property type="protein sequence ID" value="UOQ87321.1"/>
    <property type="molecule type" value="Genomic_DNA"/>
</dbReference>
<evidence type="ECO:0000313" key="3">
    <source>
        <dbReference type="Proteomes" id="UP000831537"/>
    </source>
</evidence>
<feature type="transmembrane region" description="Helical" evidence="1">
    <location>
        <begin position="58"/>
        <end position="80"/>
    </location>
</feature>
<keyword evidence="3" id="KW-1185">Reference proteome</keyword>
<organism evidence="2 3">
    <name type="scientific">Gracilibacillus salinarum</name>
    <dbReference type="NCBI Taxonomy" id="2932255"/>
    <lineage>
        <taxon>Bacteria</taxon>
        <taxon>Bacillati</taxon>
        <taxon>Bacillota</taxon>
        <taxon>Bacilli</taxon>
        <taxon>Bacillales</taxon>
        <taxon>Bacillaceae</taxon>
        <taxon>Gracilibacillus</taxon>
    </lineage>
</organism>
<evidence type="ECO:0008006" key="4">
    <source>
        <dbReference type="Google" id="ProtNLM"/>
    </source>
</evidence>
<accession>A0ABY4GSX8</accession>
<keyword evidence="1" id="KW-1133">Transmembrane helix</keyword>
<gene>
    <name evidence="2" type="ORF">MUN87_10730</name>
</gene>
<feature type="transmembrane region" description="Helical" evidence="1">
    <location>
        <begin position="92"/>
        <end position="124"/>
    </location>
</feature>
<keyword evidence="1" id="KW-0472">Membrane</keyword>
<sequence length="142" mass="16331">MKRRLERILLFIGATWNVITAMLTIFSYNTWFSREGSKQLENAEMDTMIAGSQMINNISSIIFLFGLFTLIGAIVNYYLAIRLKDNEIQKGLLTWIGIWTVVQLGSMDIIGFVIYMFAFIFYLARNKAIKLSNKQLRSAVNN</sequence>
<evidence type="ECO:0000256" key="1">
    <source>
        <dbReference type="SAM" id="Phobius"/>
    </source>
</evidence>
<proteinExistence type="predicted"/>
<feature type="transmembrane region" description="Helical" evidence="1">
    <location>
        <begin position="7"/>
        <end position="28"/>
    </location>
</feature>
<keyword evidence="1" id="KW-0812">Transmembrane</keyword>
<evidence type="ECO:0000313" key="2">
    <source>
        <dbReference type="EMBL" id="UOQ87321.1"/>
    </source>
</evidence>
<name>A0ABY4GSX8_9BACI</name>
<dbReference type="Proteomes" id="UP000831537">
    <property type="component" value="Chromosome"/>
</dbReference>
<reference evidence="2 3" key="1">
    <citation type="submission" date="2022-04" db="EMBL/GenBank/DDBJ databases">
        <title>Gracilibacillus sp. isolated from saltern.</title>
        <authorList>
            <person name="Won M."/>
            <person name="Lee C.-M."/>
            <person name="Woen H.-Y."/>
            <person name="Kwon S.-W."/>
        </authorList>
    </citation>
    <scope>NUCLEOTIDE SEQUENCE [LARGE SCALE GENOMIC DNA]</scope>
    <source>
        <strain evidence="2 3">SSPM10-3</strain>
    </source>
</reference>
<protein>
    <recommendedName>
        <fullName evidence="4">DUF4064 domain-containing protein</fullName>
    </recommendedName>
</protein>